<proteinExistence type="predicted"/>
<accession>A0A8S4R9E8</accession>
<dbReference type="AlphaFoldDB" id="A0A8S4R9E8"/>
<dbReference type="Proteomes" id="UP000838756">
    <property type="component" value="Unassembled WGS sequence"/>
</dbReference>
<sequence>MNAIPFVVPRAANLGSSATLQEALGDLGGLLISGASSAGWSDPAGSRFSGHTYNGRSQTNQVRKRPRNRRRRRLSNTEIFFQIGPSS</sequence>
<reference evidence="2" key="1">
    <citation type="submission" date="2022-03" db="EMBL/GenBank/DDBJ databases">
        <authorList>
            <person name="Lindestad O."/>
        </authorList>
    </citation>
    <scope>NUCLEOTIDE SEQUENCE</scope>
</reference>
<evidence type="ECO:0000256" key="1">
    <source>
        <dbReference type="SAM" id="MobiDB-lite"/>
    </source>
</evidence>
<name>A0A8S4R9E8_9NEOP</name>
<dbReference type="EMBL" id="CAKXAJ010024807">
    <property type="protein sequence ID" value="CAH2230422.1"/>
    <property type="molecule type" value="Genomic_DNA"/>
</dbReference>
<evidence type="ECO:0000313" key="2">
    <source>
        <dbReference type="EMBL" id="CAH2230422.1"/>
    </source>
</evidence>
<protein>
    <submittedName>
        <fullName evidence="2">Jg1925 protein</fullName>
    </submittedName>
</protein>
<comment type="caution">
    <text evidence="2">The sequence shown here is derived from an EMBL/GenBank/DDBJ whole genome shotgun (WGS) entry which is preliminary data.</text>
</comment>
<feature type="region of interest" description="Disordered" evidence="1">
    <location>
        <begin position="39"/>
        <end position="78"/>
    </location>
</feature>
<organism evidence="2 3">
    <name type="scientific">Pararge aegeria aegeria</name>
    <dbReference type="NCBI Taxonomy" id="348720"/>
    <lineage>
        <taxon>Eukaryota</taxon>
        <taxon>Metazoa</taxon>
        <taxon>Ecdysozoa</taxon>
        <taxon>Arthropoda</taxon>
        <taxon>Hexapoda</taxon>
        <taxon>Insecta</taxon>
        <taxon>Pterygota</taxon>
        <taxon>Neoptera</taxon>
        <taxon>Endopterygota</taxon>
        <taxon>Lepidoptera</taxon>
        <taxon>Glossata</taxon>
        <taxon>Ditrysia</taxon>
        <taxon>Papilionoidea</taxon>
        <taxon>Nymphalidae</taxon>
        <taxon>Satyrinae</taxon>
        <taxon>Satyrini</taxon>
        <taxon>Parargina</taxon>
        <taxon>Pararge</taxon>
    </lineage>
</organism>
<keyword evidence="3" id="KW-1185">Reference proteome</keyword>
<gene>
    <name evidence="2" type="primary">jg1925</name>
    <name evidence="2" type="ORF">PAEG_LOCUS9637</name>
</gene>
<evidence type="ECO:0000313" key="3">
    <source>
        <dbReference type="Proteomes" id="UP000838756"/>
    </source>
</evidence>
<feature type="compositionally biased region" description="Polar residues" evidence="1">
    <location>
        <begin position="49"/>
        <end position="61"/>
    </location>
</feature>
<feature type="compositionally biased region" description="Basic residues" evidence="1">
    <location>
        <begin position="62"/>
        <end position="74"/>
    </location>
</feature>